<dbReference type="AlphaFoldDB" id="A0A7X1Z6Y7"/>
<protein>
    <submittedName>
        <fullName evidence="2">Uncharacterized protein</fullName>
    </submittedName>
</protein>
<accession>A0A7X1Z6Y7</accession>
<evidence type="ECO:0000313" key="3">
    <source>
        <dbReference type="Proteomes" id="UP000439550"/>
    </source>
</evidence>
<feature type="compositionally biased region" description="Basic and acidic residues" evidence="1">
    <location>
        <begin position="175"/>
        <end position="200"/>
    </location>
</feature>
<dbReference type="Proteomes" id="UP000439550">
    <property type="component" value="Unassembled WGS sequence"/>
</dbReference>
<name>A0A7X1Z6Y7_9LACT</name>
<comment type="caution">
    <text evidence="2">The sequence shown here is derived from an EMBL/GenBank/DDBJ whole genome shotgun (WGS) entry which is preliminary data.</text>
</comment>
<feature type="region of interest" description="Disordered" evidence="1">
    <location>
        <begin position="112"/>
        <end position="153"/>
    </location>
</feature>
<dbReference type="RefSeq" id="WP_153495176.1">
    <property type="nucleotide sequence ID" value="NZ_CBCRWP010000001.1"/>
</dbReference>
<evidence type="ECO:0000313" key="2">
    <source>
        <dbReference type="EMBL" id="MQW38748.1"/>
    </source>
</evidence>
<evidence type="ECO:0000256" key="1">
    <source>
        <dbReference type="SAM" id="MobiDB-lite"/>
    </source>
</evidence>
<keyword evidence="3" id="KW-1185">Reference proteome</keyword>
<sequence length="349" mass="39995">MNPFKKTAFRYEMRNCVNFRATEVSDAYELINWVIAENLRLQELKVNGSVTLTKVKTTAKGEQEIYSAALHFPVLIADEEDYDDWLEFFYATQPVKEKDRLEKEKSFPKVMPFKRPKVAEQENPDVKAYAPAPDLSAMDEGPEEREDEEKARLSLQIRSQEAEIEKLKQQLNQSESKKVPREAEIIEPPKSEPPKSEPLSKKSSVSKIPSIDSSEITELLPLLDKNSVPDSTLKALGLLDKAEITKQVQDSFQALYQQELEKERAKIEATKVAALKIAKQEFDEKERAAKVEAQNSRLTTEQDLKEKYELLIFEESQKRLEAQREKAQALSEQVLSTLLRDIGFEEGDK</sequence>
<gene>
    <name evidence="2" type="ORF">GHI93_02130</name>
</gene>
<organism evidence="2 3">
    <name type="scientific">Lactococcus hircilactis</name>
    <dbReference type="NCBI Taxonomy" id="1494462"/>
    <lineage>
        <taxon>Bacteria</taxon>
        <taxon>Bacillati</taxon>
        <taxon>Bacillota</taxon>
        <taxon>Bacilli</taxon>
        <taxon>Lactobacillales</taxon>
        <taxon>Streptococcaceae</taxon>
        <taxon>Lactococcus</taxon>
    </lineage>
</organism>
<proteinExistence type="predicted"/>
<reference evidence="2 3" key="1">
    <citation type="submission" date="2019-10" db="EMBL/GenBank/DDBJ databases">
        <authorList>
            <person name="Dong K."/>
        </authorList>
    </citation>
    <scope>NUCLEOTIDE SEQUENCE [LARGE SCALE GENOMIC DNA]</scope>
    <source>
        <strain evidence="2 3">DSM 28960</strain>
    </source>
</reference>
<feature type="region of interest" description="Disordered" evidence="1">
    <location>
        <begin position="166"/>
        <end position="210"/>
    </location>
</feature>
<feature type="compositionally biased region" description="Low complexity" evidence="1">
    <location>
        <begin position="201"/>
        <end position="210"/>
    </location>
</feature>
<dbReference type="EMBL" id="WITJ01000003">
    <property type="protein sequence ID" value="MQW38748.1"/>
    <property type="molecule type" value="Genomic_DNA"/>
</dbReference>